<accession>A0A427Y3V7</accession>
<proteinExistence type="predicted"/>
<keyword evidence="1" id="KW-0511">Multifunctional enzyme</keyword>
<dbReference type="InterPro" id="IPR020845">
    <property type="entry name" value="AMP-binding_CS"/>
</dbReference>
<dbReference type="Proteomes" id="UP000279259">
    <property type="component" value="Unassembled WGS sequence"/>
</dbReference>
<dbReference type="Gene3D" id="3.30.300.30">
    <property type="match status" value="1"/>
</dbReference>
<name>A0A427Y3V7_9TREE</name>
<dbReference type="PANTHER" id="PTHR45527:SF1">
    <property type="entry name" value="FATTY ACID SYNTHASE"/>
    <property type="match status" value="1"/>
</dbReference>
<dbReference type="NCBIfam" id="TIGR01733">
    <property type="entry name" value="AA-adenyl-dom"/>
    <property type="match status" value="1"/>
</dbReference>
<dbReference type="OrthoDB" id="416786at2759"/>
<dbReference type="InterPro" id="IPR045851">
    <property type="entry name" value="AMP-bd_C_sf"/>
</dbReference>
<dbReference type="PANTHER" id="PTHR45527">
    <property type="entry name" value="NONRIBOSOMAL PEPTIDE SYNTHETASE"/>
    <property type="match status" value="1"/>
</dbReference>
<dbReference type="GO" id="GO:0005737">
    <property type="term" value="C:cytoplasm"/>
    <property type="evidence" value="ECO:0007669"/>
    <property type="project" value="TreeGrafter"/>
</dbReference>
<dbReference type="AlphaFoldDB" id="A0A427Y3V7"/>
<dbReference type="GO" id="GO:0031177">
    <property type="term" value="F:phosphopantetheine binding"/>
    <property type="evidence" value="ECO:0007669"/>
    <property type="project" value="TreeGrafter"/>
</dbReference>
<dbReference type="Gene3D" id="3.40.50.12780">
    <property type="entry name" value="N-terminal domain of ligase-like"/>
    <property type="match status" value="1"/>
</dbReference>
<dbReference type="InterPro" id="IPR042099">
    <property type="entry name" value="ANL_N_sf"/>
</dbReference>
<dbReference type="InterPro" id="IPR000873">
    <property type="entry name" value="AMP-dep_synth/lig_dom"/>
</dbReference>
<dbReference type="STRING" id="1890683.A0A427Y3V7"/>
<dbReference type="EMBL" id="RSCD01000019">
    <property type="protein sequence ID" value="RSH85762.1"/>
    <property type="molecule type" value="Genomic_DNA"/>
</dbReference>
<dbReference type="GO" id="GO:0044550">
    <property type="term" value="P:secondary metabolite biosynthetic process"/>
    <property type="evidence" value="ECO:0007669"/>
    <property type="project" value="TreeGrafter"/>
</dbReference>
<sequence length="597" mass="64150">MDTFDQNALASLSPYEVAFFNTHCNGRMTTVPFELIHSSFEHHARLAPDVVAVEHASQGESITFGDLDRAANALAHRLRSQGIVPGQRVCILSKRSVANVIAVLSVLKAGGQYVPLDGATIADETLAHVLVDSGAALVLCMRDYLHRVSGVPGVHLEEAIRETEGGAHSKPEELAKGSDGVYVIYTSGTTGKPKGVDVRHSGVTNFLLQSPGNVGMKPGMRVAQLLNVAFDMGAWELLGAMSNGCTLCLRGLKSAQWRSVLKTVDIVIATPSVLAPHHPADYPTIKHVITGGEPCPQELADRWSRYNFNNCCGPTEISIANTVQPHKTGERVSIGRPVPNTTLYVLDDALRPCKVGEMGTMWVGGAGVSRGYLNLPDRTAERYQLDPFVNDGRMMFNTGDLGKFRQDGQLDHLGRADDQVKVKGFRVELDGVSAAMQTCPGVDLAVALLVGSELWGFVTPETAAGEAVQEATARLQPYYAVPAKYIALPRFPHTGNGKVDKRSLRALAAQTDVPPLSPIRSSFYASVPTTPVLDTSSSRSPTLSSGLMTPNLDDTFVFRDSASKESSCWASSPEPAYSRKSSYVQGSYMSDVDVAPI</sequence>
<dbReference type="InterPro" id="IPR010071">
    <property type="entry name" value="AA_adenyl_dom"/>
</dbReference>
<feature type="domain" description="AMP-dependent synthetase/ligase" evidence="2">
    <location>
        <begin position="40"/>
        <end position="373"/>
    </location>
</feature>
<keyword evidence="4" id="KW-1185">Reference proteome</keyword>
<dbReference type="PROSITE" id="PS00455">
    <property type="entry name" value="AMP_BINDING"/>
    <property type="match status" value="1"/>
</dbReference>
<organism evidence="3 4">
    <name type="scientific">Saitozyma podzolica</name>
    <dbReference type="NCBI Taxonomy" id="1890683"/>
    <lineage>
        <taxon>Eukaryota</taxon>
        <taxon>Fungi</taxon>
        <taxon>Dikarya</taxon>
        <taxon>Basidiomycota</taxon>
        <taxon>Agaricomycotina</taxon>
        <taxon>Tremellomycetes</taxon>
        <taxon>Tremellales</taxon>
        <taxon>Trimorphomycetaceae</taxon>
        <taxon>Saitozyma</taxon>
    </lineage>
</organism>
<protein>
    <recommendedName>
        <fullName evidence="2">AMP-dependent synthetase/ligase domain-containing protein</fullName>
    </recommendedName>
</protein>
<comment type="caution">
    <text evidence="3">The sequence shown here is derived from an EMBL/GenBank/DDBJ whole genome shotgun (WGS) entry which is preliminary data.</text>
</comment>
<dbReference type="Pfam" id="PF00501">
    <property type="entry name" value="AMP-binding"/>
    <property type="match status" value="1"/>
</dbReference>
<reference evidence="3 4" key="1">
    <citation type="submission" date="2018-11" db="EMBL/GenBank/DDBJ databases">
        <title>Genome sequence of Saitozyma podzolica DSM 27192.</title>
        <authorList>
            <person name="Aliyu H."/>
            <person name="Gorte O."/>
            <person name="Ochsenreither K."/>
        </authorList>
    </citation>
    <scope>NUCLEOTIDE SEQUENCE [LARGE SCALE GENOMIC DNA]</scope>
    <source>
        <strain evidence="3 4">DSM 27192</strain>
    </source>
</reference>
<dbReference type="GO" id="GO:0043041">
    <property type="term" value="P:amino acid activation for nonribosomal peptide biosynthetic process"/>
    <property type="evidence" value="ECO:0007669"/>
    <property type="project" value="TreeGrafter"/>
</dbReference>
<evidence type="ECO:0000313" key="4">
    <source>
        <dbReference type="Proteomes" id="UP000279259"/>
    </source>
</evidence>
<dbReference type="SUPFAM" id="SSF56801">
    <property type="entry name" value="Acetyl-CoA synthetase-like"/>
    <property type="match status" value="1"/>
</dbReference>
<gene>
    <name evidence="3" type="ORF">EHS25_003903</name>
</gene>
<evidence type="ECO:0000313" key="3">
    <source>
        <dbReference type="EMBL" id="RSH85762.1"/>
    </source>
</evidence>
<evidence type="ECO:0000259" key="2">
    <source>
        <dbReference type="Pfam" id="PF00501"/>
    </source>
</evidence>
<evidence type="ECO:0000256" key="1">
    <source>
        <dbReference type="ARBA" id="ARBA00023268"/>
    </source>
</evidence>